<dbReference type="Proteomes" id="UP001500929">
    <property type="component" value="Unassembled WGS sequence"/>
</dbReference>
<organism evidence="2 3">
    <name type="scientific">Herbiconiux moechotypicola</name>
    <dbReference type="NCBI Taxonomy" id="637393"/>
    <lineage>
        <taxon>Bacteria</taxon>
        <taxon>Bacillati</taxon>
        <taxon>Actinomycetota</taxon>
        <taxon>Actinomycetes</taxon>
        <taxon>Micrococcales</taxon>
        <taxon>Microbacteriaceae</taxon>
        <taxon>Herbiconiux</taxon>
    </lineage>
</organism>
<evidence type="ECO:0008006" key="4">
    <source>
        <dbReference type="Google" id="ProtNLM"/>
    </source>
</evidence>
<evidence type="ECO:0000313" key="3">
    <source>
        <dbReference type="Proteomes" id="UP001500929"/>
    </source>
</evidence>
<comment type="caution">
    <text evidence="2">The sequence shown here is derived from an EMBL/GenBank/DDBJ whole genome shotgun (WGS) entry which is preliminary data.</text>
</comment>
<evidence type="ECO:0000256" key="1">
    <source>
        <dbReference type="SAM" id="SignalP"/>
    </source>
</evidence>
<name>A0ABP5Q3E0_9MICO</name>
<evidence type="ECO:0000313" key="2">
    <source>
        <dbReference type="EMBL" id="GAA2225033.1"/>
    </source>
</evidence>
<keyword evidence="1" id="KW-0732">Signal</keyword>
<dbReference type="EMBL" id="BAAAQY010000002">
    <property type="protein sequence ID" value="GAA2225033.1"/>
    <property type="molecule type" value="Genomic_DNA"/>
</dbReference>
<keyword evidence="3" id="KW-1185">Reference proteome</keyword>
<reference evidence="3" key="1">
    <citation type="journal article" date="2019" name="Int. J. Syst. Evol. Microbiol.">
        <title>The Global Catalogue of Microorganisms (GCM) 10K type strain sequencing project: providing services to taxonomists for standard genome sequencing and annotation.</title>
        <authorList>
            <consortium name="The Broad Institute Genomics Platform"/>
            <consortium name="The Broad Institute Genome Sequencing Center for Infectious Disease"/>
            <person name="Wu L."/>
            <person name="Ma J."/>
        </authorList>
    </citation>
    <scope>NUCLEOTIDE SEQUENCE [LARGE SCALE GENOMIC DNA]</scope>
    <source>
        <strain evidence="3">JCM 16117</strain>
    </source>
</reference>
<protein>
    <recommendedName>
        <fullName evidence="4">Secreted protein</fullName>
    </recommendedName>
</protein>
<sequence length="120" mass="11996">MISRGGVAAVLSRCGLMGTLFLAAVCTAVGVAGPAAASDSTGVDARGVAACTSGGSLVKELVGQTLYVRNCSGATRRVTAQYFSPGNPLPNDYACTSVRANGVASWFVHAGFSVGSAKFC</sequence>
<accession>A0ABP5Q3E0</accession>
<feature type="chain" id="PRO_5046964933" description="Secreted protein" evidence="1">
    <location>
        <begin position="38"/>
        <end position="120"/>
    </location>
</feature>
<proteinExistence type="predicted"/>
<feature type="signal peptide" evidence="1">
    <location>
        <begin position="1"/>
        <end position="37"/>
    </location>
</feature>
<gene>
    <name evidence="2" type="ORF">GCM10009851_05810</name>
</gene>